<dbReference type="Proteomes" id="UP001206925">
    <property type="component" value="Unassembled WGS sequence"/>
</dbReference>
<reference evidence="2" key="1">
    <citation type="submission" date="2022-06" db="EMBL/GenBank/DDBJ databases">
        <title>Uncovering the hologenomic basis of an extraordinary plant invasion.</title>
        <authorList>
            <person name="Bieker V.C."/>
            <person name="Martin M.D."/>
            <person name="Gilbert T."/>
            <person name="Hodgins K."/>
            <person name="Battlay P."/>
            <person name="Petersen B."/>
            <person name="Wilson J."/>
        </authorList>
    </citation>
    <scope>NUCLEOTIDE SEQUENCE</scope>
    <source>
        <strain evidence="2">AA19_3_7</strain>
        <tissue evidence="2">Leaf</tissue>
    </source>
</reference>
<protein>
    <submittedName>
        <fullName evidence="2">Uncharacterized protein</fullName>
    </submittedName>
</protein>
<dbReference type="EMBL" id="JAMZMK010011287">
    <property type="protein sequence ID" value="KAI7727937.1"/>
    <property type="molecule type" value="Genomic_DNA"/>
</dbReference>
<feature type="transmembrane region" description="Helical" evidence="1">
    <location>
        <begin position="6"/>
        <end position="25"/>
    </location>
</feature>
<comment type="caution">
    <text evidence="2">The sequence shown here is derived from an EMBL/GenBank/DDBJ whole genome shotgun (WGS) entry which is preliminary data.</text>
</comment>
<name>A0AAD5BQZ3_AMBAR</name>
<gene>
    <name evidence="2" type="ORF">M8C21_018559</name>
</gene>
<evidence type="ECO:0000313" key="2">
    <source>
        <dbReference type="EMBL" id="KAI7727937.1"/>
    </source>
</evidence>
<dbReference type="AlphaFoldDB" id="A0AAD5BQZ3"/>
<keyword evidence="1" id="KW-1133">Transmembrane helix</keyword>
<proteinExistence type="predicted"/>
<keyword evidence="1" id="KW-0812">Transmembrane</keyword>
<sequence length="101" mass="11476">MIVAEIYVPIMYAAVFCCICGYWAMMIARAMQMSTVMELWQRNRSTYHCASEPLCIISSLFSKNDLGCGLLVVMCHCNAEPRRTSFYTVLRTRGSLVIFVS</sequence>
<evidence type="ECO:0000256" key="1">
    <source>
        <dbReference type="SAM" id="Phobius"/>
    </source>
</evidence>
<accession>A0AAD5BQZ3</accession>
<evidence type="ECO:0000313" key="3">
    <source>
        <dbReference type="Proteomes" id="UP001206925"/>
    </source>
</evidence>
<keyword evidence="1" id="KW-0472">Membrane</keyword>
<keyword evidence="3" id="KW-1185">Reference proteome</keyword>
<organism evidence="2 3">
    <name type="scientific">Ambrosia artemisiifolia</name>
    <name type="common">Common ragweed</name>
    <dbReference type="NCBI Taxonomy" id="4212"/>
    <lineage>
        <taxon>Eukaryota</taxon>
        <taxon>Viridiplantae</taxon>
        <taxon>Streptophyta</taxon>
        <taxon>Embryophyta</taxon>
        <taxon>Tracheophyta</taxon>
        <taxon>Spermatophyta</taxon>
        <taxon>Magnoliopsida</taxon>
        <taxon>eudicotyledons</taxon>
        <taxon>Gunneridae</taxon>
        <taxon>Pentapetalae</taxon>
        <taxon>asterids</taxon>
        <taxon>campanulids</taxon>
        <taxon>Asterales</taxon>
        <taxon>Asteraceae</taxon>
        <taxon>Asteroideae</taxon>
        <taxon>Heliantheae alliance</taxon>
        <taxon>Heliantheae</taxon>
        <taxon>Ambrosia</taxon>
    </lineage>
</organism>